<keyword evidence="4" id="KW-1185">Reference proteome</keyword>
<feature type="compositionally biased region" description="Polar residues" evidence="1">
    <location>
        <begin position="215"/>
        <end position="231"/>
    </location>
</feature>
<dbReference type="KEGG" id="ehx:EMIHUDRAFT_444359"/>
<feature type="transmembrane region" description="Helical" evidence="2">
    <location>
        <begin position="129"/>
        <end position="151"/>
    </location>
</feature>
<organism evidence="3 4">
    <name type="scientific">Emiliania huxleyi (strain CCMP1516)</name>
    <dbReference type="NCBI Taxonomy" id="280463"/>
    <lineage>
        <taxon>Eukaryota</taxon>
        <taxon>Haptista</taxon>
        <taxon>Haptophyta</taxon>
        <taxon>Prymnesiophyceae</taxon>
        <taxon>Isochrysidales</taxon>
        <taxon>Noelaerhabdaceae</taxon>
        <taxon>Emiliania</taxon>
    </lineage>
</organism>
<dbReference type="EnsemblProtists" id="EOD15301">
    <property type="protein sequence ID" value="EOD15301"/>
    <property type="gene ID" value="EMIHUDRAFT_436762"/>
</dbReference>
<dbReference type="EnsemblProtists" id="EOD21963">
    <property type="protein sequence ID" value="EOD21963"/>
    <property type="gene ID" value="EMIHUDRAFT_444359"/>
</dbReference>
<evidence type="ECO:0000256" key="1">
    <source>
        <dbReference type="SAM" id="MobiDB-lite"/>
    </source>
</evidence>
<dbReference type="GeneID" id="17261447"/>
<keyword evidence="2" id="KW-0472">Membrane</keyword>
<dbReference type="AlphaFoldDB" id="A0A0D3JEM8"/>
<feature type="region of interest" description="Disordered" evidence="1">
    <location>
        <begin position="206"/>
        <end position="242"/>
    </location>
</feature>
<keyword evidence="2" id="KW-0812">Transmembrane</keyword>
<evidence type="ECO:0000256" key="2">
    <source>
        <dbReference type="SAM" id="Phobius"/>
    </source>
</evidence>
<accession>A0A0D3JEM8</accession>
<dbReference type="GeneID" id="17267507"/>
<dbReference type="HOGENOM" id="CLU_1149016_0_0_1"/>
<protein>
    <submittedName>
        <fullName evidence="3">Uncharacterized protein</fullName>
    </submittedName>
</protein>
<feature type="transmembrane region" description="Helical" evidence="2">
    <location>
        <begin position="57"/>
        <end position="80"/>
    </location>
</feature>
<sequence>MGDVLGESAPAIGGAVLQAHRYLFLILCGVMPVVWLSLCLIIWLVPMDPHTSHNFGLLAQVAYCYTGMDVLVVVIGATIFQLGAAIEFQFESQVWLLSSLIDRYFSEFVPETSRTHVHTTISLGAAFEIGIGLVVVASIVSTAAGWFVMYAHQRLLHEETFLFPVDGQEGLESSDPEDGEGGALGEHSSSQVADLRELPATGGLSRLRQGLSFGGSPQSGPSRAPSTTSTDDLAGMRQRVLL</sequence>
<feature type="transmembrane region" description="Helical" evidence="2">
    <location>
        <begin position="22"/>
        <end position="45"/>
    </location>
</feature>
<dbReference type="KEGG" id="ehx:EMIHUDRAFT_436762"/>
<dbReference type="Proteomes" id="UP000013827">
    <property type="component" value="Unassembled WGS sequence"/>
</dbReference>
<evidence type="ECO:0000313" key="4">
    <source>
        <dbReference type="Proteomes" id="UP000013827"/>
    </source>
</evidence>
<evidence type="ECO:0000313" key="3">
    <source>
        <dbReference type="EnsemblProtists" id="EOD21963"/>
    </source>
</evidence>
<name>A0A0D3JEM8_EMIH1</name>
<dbReference type="RefSeq" id="XP_005767730.1">
    <property type="nucleotide sequence ID" value="XM_005767673.1"/>
</dbReference>
<dbReference type="PaxDb" id="2903-EOD15301"/>
<proteinExistence type="predicted"/>
<dbReference type="RefSeq" id="XP_005774392.1">
    <property type="nucleotide sequence ID" value="XM_005774335.1"/>
</dbReference>
<reference evidence="3" key="2">
    <citation type="submission" date="2024-10" db="UniProtKB">
        <authorList>
            <consortium name="EnsemblProtists"/>
        </authorList>
    </citation>
    <scope>IDENTIFICATION</scope>
</reference>
<keyword evidence="2" id="KW-1133">Transmembrane helix</keyword>
<feature type="region of interest" description="Disordered" evidence="1">
    <location>
        <begin position="167"/>
        <end position="192"/>
    </location>
</feature>
<reference evidence="4" key="1">
    <citation type="journal article" date="2013" name="Nature">
        <title>Pan genome of the phytoplankton Emiliania underpins its global distribution.</title>
        <authorList>
            <person name="Read B.A."/>
            <person name="Kegel J."/>
            <person name="Klute M.J."/>
            <person name="Kuo A."/>
            <person name="Lefebvre S.C."/>
            <person name="Maumus F."/>
            <person name="Mayer C."/>
            <person name="Miller J."/>
            <person name="Monier A."/>
            <person name="Salamov A."/>
            <person name="Young J."/>
            <person name="Aguilar M."/>
            <person name="Claverie J.M."/>
            <person name="Frickenhaus S."/>
            <person name="Gonzalez K."/>
            <person name="Herman E.K."/>
            <person name="Lin Y.C."/>
            <person name="Napier J."/>
            <person name="Ogata H."/>
            <person name="Sarno A.F."/>
            <person name="Shmutz J."/>
            <person name="Schroeder D."/>
            <person name="de Vargas C."/>
            <person name="Verret F."/>
            <person name="von Dassow P."/>
            <person name="Valentin K."/>
            <person name="Van de Peer Y."/>
            <person name="Wheeler G."/>
            <person name="Dacks J.B."/>
            <person name="Delwiche C.F."/>
            <person name="Dyhrman S.T."/>
            <person name="Glockner G."/>
            <person name="John U."/>
            <person name="Richards T."/>
            <person name="Worden A.Z."/>
            <person name="Zhang X."/>
            <person name="Grigoriev I.V."/>
            <person name="Allen A.E."/>
            <person name="Bidle K."/>
            <person name="Borodovsky M."/>
            <person name="Bowler C."/>
            <person name="Brownlee C."/>
            <person name="Cock J.M."/>
            <person name="Elias M."/>
            <person name="Gladyshev V.N."/>
            <person name="Groth M."/>
            <person name="Guda C."/>
            <person name="Hadaegh A."/>
            <person name="Iglesias-Rodriguez M.D."/>
            <person name="Jenkins J."/>
            <person name="Jones B.M."/>
            <person name="Lawson T."/>
            <person name="Leese F."/>
            <person name="Lindquist E."/>
            <person name="Lobanov A."/>
            <person name="Lomsadze A."/>
            <person name="Malik S.B."/>
            <person name="Marsh M.E."/>
            <person name="Mackinder L."/>
            <person name="Mock T."/>
            <person name="Mueller-Roeber B."/>
            <person name="Pagarete A."/>
            <person name="Parker M."/>
            <person name="Probert I."/>
            <person name="Quesneville H."/>
            <person name="Raines C."/>
            <person name="Rensing S.A."/>
            <person name="Riano-Pachon D.M."/>
            <person name="Richier S."/>
            <person name="Rokitta S."/>
            <person name="Shiraiwa Y."/>
            <person name="Soanes D.M."/>
            <person name="van der Giezen M."/>
            <person name="Wahlund T.M."/>
            <person name="Williams B."/>
            <person name="Wilson W."/>
            <person name="Wolfe G."/>
            <person name="Wurch L.L."/>
        </authorList>
    </citation>
    <scope>NUCLEOTIDE SEQUENCE</scope>
</reference>